<dbReference type="InterPro" id="IPR045748">
    <property type="entry name" value="DcaP"/>
</dbReference>
<feature type="signal peptide" evidence="2">
    <location>
        <begin position="1"/>
        <end position="23"/>
    </location>
</feature>
<dbReference type="Pfam" id="PF19577">
    <property type="entry name" value="DcaP"/>
    <property type="match status" value="1"/>
</dbReference>
<keyword evidence="4" id="KW-1185">Reference proteome</keyword>
<feature type="chain" id="PRO_5047412562" evidence="2">
    <location>
        <begin position="24"/>
        <end position="442"/>
    </location>
</feature>
<feature type="coiled-coil region" evidence="1">
    <location>
        <begin position="31"/>
        <end position="58"/>
    </location>
</feature>
<sequence length="442" mass="46601">MRYTLIGLTSAVGLALAAGSVSAQQTAPSEAAALEQRLAAMEGEMSRLRAELAGLKAEKATPPSPTQQTAPVQTQSFQATGPAVCFGGFIKTNALFSRYDSGDLATGSLGRDFYLPSQIPVGGVREHIDADFIAKQTRLTVSMDSGSGLSGYVEADFQTTPGGGSERTTNGYNLALRRAYITYGRWLFGQDWTTFQNVAALPESTDFVGPTEGTVFVRQPQVRYTLPLGAGYSLAVALENPETASITPTAATLIENDDDRLPDVTARLSLKKPYGDFAVAVLARQLAVDNGAVGATASGYGLSLSGKVPFGTKSRHDLRFMLTGGEGIGRYVGLNFAPDVVYAGTQGAKMEAVGITSGFAAVKLGWTPRLRSTFAASFLSADYPAGSPALASKSAQSLAANLFFTPVRGLDLGIELRTGKRELLNGQSGRLDRLELAAKYAY</sequence>
<comment type="caution">
    <text evidence="3">The sequence shown here is derived from an EMBL/GenBank/DDBJ whole genome shotgun (WGS) entry which is preliminary data.</text>
</comment>
<keyword evidence="1" id="KW-0175">Coiled coil</keyword>
<reference evidence="3 4" key="1">
    <citation type="submission" date="2023-01" db="EMBL/GenBank/DDBJ databases">
        <title>Novel species of the genus Asticcacaulis isolated from rivers.</title>
        <authorList>
            <person name="Lu H."/>
        </authorList>
    </citation>
    <scope>NUCLEOTIDE SEQUENCE [LARGE SCALE GENOMIC DNA]</scope>
    <source>
        <strain evidence="3 4">DXS10W</strain>
    </source>
</reference>
<dbReference type="EMBL" id="JAQQKW010000009">
    <property type="protein sequence ID" value="MDC7695531.1"/>
    <property type="molecule type" value="Genomic_DNA"/>
</dbReference>
<evidence type="ECO:0000313" key="4">
    <source>
        <dbReference type="Proteomes" id="UP001216595"/>
    </source>
</evidence>
<protein>
    <submittedName>
        <fullName evidence="3">DcaP family trimeric outer membrane transporter</fullName>
    </submittedName>
</protein>
<proteinExistence type="predicted"/>
<evidence type="ECO:0000256" key="2">
    <source>
        <dbReference type="SAM" id="SignalP"/>
    </source>
</evidence>
<evidence type="ECO:0000256" key="1">
    <source>
        <dbReference type="SAM" id="Coils"/>
    </source>
</evidence>
<dbReference type="Proteomes" id="UP001216595">
    <property type="component" value="Unassembled WGS sequence"/>
</dbReference>
<gene>
    <name evidence="3" type="ORF">PQU94_14715</name>
</gene>
<dbReference type="RefSeq" id="WP_272742191.1">
    <property type="nucleotide sequence ID" value="NZ_JAQQKW010000009.1"/>
</dbReference>
<dbReference type="SUPFAM" id="SSF56935">
    <property type="entry name" value="Porins"/>
    <property type="match status" value="1"/>
</dbReference>
<organism evidence="3 4">
    <name type="scientific">Asticcacaulis currens</name>
    <dbReference type="NCBI Taxonomy" id="2984210"/>
    <lineage>
        <taxon>Bacteria</taxon>
        <taxon>Pseudomonadati</taxon>
        <taxon>Pseudomonadota</taxon>
        <taxon>Alphaproteobacteria</taxon>
        <taxon>Caulobacterales</taxon>
        <taxon>Caulobacteraceae</taxon>
        <taxon>Asticcacaulis</taxon>
    </lineage>
</organism>
<name>A0ABT5IJ80_9CAUL</name>
<keyword evidence="2" id="KW-0732">Signal</keyword>
<accession>A0ABT5IJ80</accession>
<evidence type="ECO:0000313" key="3">
    <source>
        <dbReference type="EMBL" id="MDC7695531.1"/>
    </source>
</evidence>